<name>A0A117MN30_9ACTN</name>
<organism evidence="2 3">
    <name type="scientific">Actinoplanes awajinensis subsp. mycoplanecinus</name>
    <dbReference type="NCBI Taxonomy" id="135947"/>
    <lineage>
        <taxon>Bacteria</taxon>
        <taxon>Bacillati</taxon>
        <taxon>Actinomycetota</taxon>
        <taxon>Actinomycetes</taxon>
        <taxon>Micromonosporales</taxon>
        <taxon>Micromonosporaceae</taxon>
        <taxon>Actinoplanes</taxon>
    </lineage>
</organism>
<feature type="compositionally biased region" description="Gly residues" evidence="1">
    <location>
        <begin position="64"/>
        <end position="81"/>
    </location>
</feature>
<evidence type="ECO:0000313" key="2">
    <source>
        <dbReference type="EMBL" id="KUL26437.1"/>
    </source>
</evidence>
<keyword evidence="3" id="KW-1185">Reference proteome</keyword>
<sequence length="102" mass="9864">MDPAALGDTDPYGEAASGDTEPYGDASSGCGTRAEPYGVPAWLDPEPKVETAGTTNGEPPPGAVCGGGPYDVGTPSAGGGAEARPETRCPSESGPPDVASAG</sequence>
<comment type="caution">
    <text evidence="2">The sequence shown here is derived from an EMBL/GenBank/DDBJ whole genome shotgun (WGS) entry which is preliminary data.</text>
</comment>
<feature type="region of interest" description="Disordered" evidence="1">
    <location>
        <begin position="1"/>
        <end position="102"/>
    </location>
</feature>
<proteinExistence type="predicted"/>
<evidence type="ECO:0000313" key="3">
    <source>
        <dbReference type="Proteomes" id="UP000053244"/>
    </source>
</evidence>
<evidence type="ECO:0000256" key="1">
    <source>
        <dbReference type="SAM" id="MobiDB-lite"/>
    </source>
</evidence>
<gene>
    <name evidence="2" type="ORF">ADL15_37705</name>
</gene>
<accession>A0A117MN30</accession>
<dbReference type="EMBL" id="LLZH01000306">
    <property type="protein sequence ID" value="KUL26437.1"/>
    <property type="molecule type" value="Genomic_DNA"/>
</dbReference>
<reference evidence="2 3" key="1">
    <citation type="submission" date="2015-10" db="EMBL/GenBank/DDBJ databases">
        <authorList>
            <person name="Gilbert D.G."/>
        </authorList>
    </citation>
    <scope>NUCLEOTIDE SEQUENCE [LARGE SCALE GENOMIC DNA]</scope>
    <source>
        <strain evidence="2 3">NRRL B-16712</strain>
    </source>
</reference>
<dbReference type="AlphaFoldDB" id="A0A117MN30"/>
<dbReference type="Proteomes" id="UP000053244">
    <property type="component" value="Unassembled WGS sequence"/>
</dbReference>
<protein>
    <submittedName>
        <fullName evidence="2">Uncharacterized protein</fullName>
    </submittedName>
</protein>